<evidence type="ECO:0000313" key="1">
    <source>
        <dbReference type="EMBL" id="WWF04432.1"/>
    </source>
</evidence>
<gene>
    <name evidence="1" type="ORF">N5P18_12110</name>
</gene>
<proteinExistence type="predicted"/>
<name>A0ABZ2FAV4_9MICO</name>
<reference evidence="1 2" key="1">
    <citation type="submission" date="2022-09" db="EMBL/GenBank/DDBJ databases">
        <title>Complete genome sequence of Janibacter terrae strain COS04-44, PCL-degrading bacteria isolated from oil spilled coast.</title>
        <authorList>
            <person name="Park H."/>
            <person name="Kim J.Y."/>
            <person name="An S.H."/>
            <person name="Lee C.M."/>
            <person name="Weon H.-Y."/>
        </authorList>
    </citation>
    <scope>NUCLEOTIDE SEQUENCE [LARGE SCALE GENOMIC DNA]</scope>
    <source>
        <strain evidence="1 2">COS04-44</strain>
    </source>
</reference>
<organism evidence="1 2">
    <name type="scientific">Janibacter terrae</name>
    <dbReference type="NCBI Taxonomy" id="103817"/>
    <lineage>
        <taxon>Bacteria</taxon>
        <taxon>Bacillati</taxon>
        <taxon>Actinomycetota</taxon>
        <taxon>Actinomycetes</taxon>
        <taxon>Micrococcales</taxon>
        <taxon>Intrasporangiaceae</taxon>
        <taxon>Janibacter</taxon>
    </lineage>
</organism>
<evidence type="ECO:0000313" key="2">
    <source>
        <dbReference type="Proteomes" id="UP001381003"/>
    </source>
</evidence>
<dbReference type="Proteomes" id="UP001381003">
    <property type="component" value="Chromosome"/>
</dbReference>
<dbReference type="RefSeq" id="WP_338537811.1">
    <property type="nucleotide sequence ID" value="NZ_CP104874.1"/>
</dbReference>
<accession>A0ABZ2FAV4</accession>
<protein>
    <submittedName>
        <fullName evidence="1">Uncharacterized protein</fullName>
    </submittedName>
</protein>
<keyword evidence="2" id="KW-1185">Reference proteome</keyword>
<dbReference type="EMBL" id="CP104874">
    <property type="protein sequence ID" value="WWF04432.1"/>
    <property type="molecule type" value="Genomic_DNA"/>
</dbReference>
<sequence>MPSSPAHRALFISLVNDAALFPPAALPMADALHRHATHRAGRDADLVGPFLVGVPAVTDLLSALDAGAPVPPGIGLVARPGIPVEETKGAIRALRADPRVRLVSLDAGWYPGWRELDPGELPLHLEVGRRDRDAALDDIAAAHDIADVRAKFRTGATTTWAWPDAKELTDVLLGTARRYLPFVLTGGLHHVVRGEHTVDGTSEQQHGLLNVLVAVHATAGGADARTVRDLLEVREAEALAGIVAGWSSPDVAAVRSAFAGYGCCDVTDPIGELTDLGLLAG</sequence>